<organism evidence="2 3">
    <name type="scientific">Burkholderia cepacia</name>
    <name type="common">Pseudomonas cepacia</name>
    <dbReference type="NCBI Taxonomy" id="292"/>
    <lineage>
        <taxon>Bacteria</taxon>
        <taxon>Pseudomonadati</taxon>
        <taxon>Pseudomonadota</taxon>
        <taxon>Betaproteobacteria</taxon>
        <taxon>Burkholderiales</taxon>
        <taxon>Burkholderiaceae</taxon>
        <taxon>Burkholderia</taxon>
        <taxon>Burkholderia cepacia complex</taxon>
    </lineage>
</organism>
<gene>
    <name evidence="2" type="ORF">WS90_20940</name>
</gene>
<sequence>MASGRTCARRYAALPRHGERARRRAQPARGIGGHAAAAFMRAISPRFIASLLRINGAATTPSAGIAGQSSPGRHAATHRP</sequence>
<evidence type="ECO:0000256" key="1">
    <source>
        <dbReference type="SAM" id="MobiDB-lite"/>
    </source>
</evidence>
<name>A0A103ZDC7_BURCE</name>
<dbReference type="Proteomes" id="UP000069001">
    <property type="component" value="Unassembled WGS sequence"/>
</dbReference>
<feature type="compositionally biased region" description="Polar residues" evidence="1">
    <location>
        <begin position="60"/>
        <end position="71"/>
    </location>
</feature>
<reference evidence="2 3" key="1">
    <citation type="submission" date="2015-11" db="EMBL/GenBank/DDBJ databases">
        <title>Expanding the genomic diversity of Burkholderia species for the development of highly accurate diagnostics.</title>
        <authorList>
            <person name="Sahl J."/>
            <person name="Keim P."/>
            <person name="Wagner D."/>
        </authorList>
    </citation>
    <scope>NUCLEOTIDE SEQUENCE [LARGE SCALE GENOMIC DNA]</scope>
    <source>
        <strain evidence="2 3">MSMB1302</strain>
    </source>
</reference>
<comment type="caution">
    <text evidence="2">The sequence shown here is derived from an EMBL/GenBank/DDBJ whole genome shotgun (WGS) entry which is preliminary data.</text>
</comment>
<dbReference type="AlphaFoldDB" id="A0A103ZDC7"/>
<accession>A0A103ZDC7</accession>
<feature type="region of interest" description="Disordered" evidence="1">
    <location>
        <begin position="60"/>
        <end position="80"/>
    </location>
</feature>
<protein>
    <submittedName>
        <fullName evidence="2">Uncharacterized protein</fullName>
    </submittedName>
</protein>
<dbReference type="EMBL" id="LOYH01000081">
    <property type="protein sequence ID" value="KVK78050.1"/>
    <property type="molecule type" value="Genomic_DNA"/>
</dbReference>
<proteinExistence type="predicted"/>
<evidence type="ECO:0000313" key="2">
    <source>
        <dbReference type="EMBL" id="KVK78050.1"/>
    </source>
</evidence>
<evidence type="ECO:0000313" key="3">
    <source>
        <dbReference type="Proteomes" id="UP000069001"/>
    </source>
</evidence>